<name>A0A1V6SCY3_9EURO</name>
<feature type="domain" description="Alpha/beta hydrolase fold-3" evidence="2">
    <location>
        <begin position="97"/>
        <end position="303"/>
    </location>
</feature>
<accession>A0A1V6SCY3</accession>
<dbReference type="EMBL" id="MDYP01000002">
    <property type="protein sequence ID" value="OQE11564.1"/>
    <property type="molecule type" value="Genomic_DNA"/>
</dbReference>
<dbReference type="Pfam" id="PF07859">
    <property type="entry name" value="Abhydrolase_3"/>
    <property type="match status" value="1"/>
</dbReference>
<reference evidence="4" key="1">
    <citation type="journal article" date="2017" name="Nat. Microbiol.">
        <title>Global analysis of biosynthetic gene clusters reveals vast potential of secondary metabolite production in Penicillium species.</title>
        <authorList>
            <person name="Nielsen J.C."/>
            <person name="Grijseels S."/>
            <person name="Prigent S."/>
            <person name="Ji B."/>
            <person name="Dainat J."/>
            <person name="Nielsen K.F."/>
            <person name="Frisvad J.C."/>
            <person name="Workman M."/>
            <person name="Nielsen J."/>
        </authorList>
    </citation>
    <scope>NUCLEOTIDE SEQUENCE [LARGE SCALE GENOMIC DNA]</scope>
    <source>
        <strain evidence="4">IBT 29486</strain>
    </source>
</reference>
<gene>
    <name evidence="3" type="ORF">PENVUL_c002G05275</name>
</gene>
<comment type="caution">
    <text evidence="3">The sequence shown here is derived from an EMBL/GenBank/DDBJ whole genome shotgun (WGS) entry which is preliminary data.</text>
</comment>
<dbReference type="InterPro" id="IPR050300">
    <property type="entry name" value="GDXG_lipolytic_enzyme"/>
</dbReference>
<evidence type="ECO:0000259" key="2">
    <source>
        <dbReference type="Pfam" id="PF07859"/>
    </source>
</evidence>
<dbReference type="SUPFAM" id="SSF53474">
    <property type="entry name" value="alpha/beta-Hydrolases"/>
    <property type="match status" value="1"/>
</dbReference>
<evidence type="ECO:0000256" key="1">
    <source>
        <dbReference type="ARBA" id="ARBA00022801"/>
    </source>
</evidence>
<dbReference type="PANTHER" id="PTHR48081">
    <property type="entry name" value="AB HYDROLASE SUPERFAMILY PROTEIN C4A8.06C"/>
    <property type="match status" value="1"/>
</dbReference>
<protein>
    <recommendedName>
        <fullName evidence="2">Alpha/beta hydrolase fold-3 domain-containing protein</fullName>
    </recommendedName>
</protein>
<dbReference type="GO" id="GO:0017000">
    <property type="term" value="P:antibiotic biosynthetic process"/>
    <property type="evidence" value="ECO:0007669"/>
    <property type="project" value="UniProtKB-ARBA"/>
</dbReference>
<dbReference type="Proteomes" id="UP000191518">
    <property type="component" value="Unassembled WGS sequence"/>
</dbReference>
<keyword evidence="4" id="KW-1185">Reference proteome</keyword>
<evidence type="ECO:0000313" key="3">
    <source>
        <dbReference type="EMBL" id="OQE11564.1"/>
    </source>
</evidence>
<dbReference type="GO" id="GO:0072330">
    <property type="term" value="P:monocarboxylic acid biosynthetic process"/>
    <property type="evidence" value="ECO:0007669"/>
    <property type="project" value="UniProtKB-ARBA"/>
</dbReference>
<dbReference type="STRING" id="29845.A0A1V6SCY3"/>
<sequence>MKSDLSLDIGPFQPENIDPSTSELNKALVKLCKADVKWWQCGAAEYRRRRVAGETPFPQAPKVDNTSDILVPSPEGHEIHCRVFGHDHPNPKGVFYHIHGGGYVLGSSAGQDLLLSAVSQATNLVIVSIDYRLAPEHPFPVGLDDCRTVADWLIENSREKWHCDFRFIGGESAGATLSASVLLYLREASRLDNIAGAVLNYGNYDLSILPSMTTLDPENSALLTYEDCKQFSNAYLPTIGRTERKSPAMSPVYNKLDGLTSALFVVGTEDGCLDDTLLMATKWQIAGNEAIVKFIPGACHGFMTFDGSKVKITRQGWDAVIQYLNEKC</sequence>
<evidence type="ECO:0000313" key="4">
    <source>
        <dbReference type="Proteomes" id="UP000191518"/>
    </source>
</evidence>
<dbReference type="OrthoDB" id="408631at2759"/>
<dbReference type="InterPro" id="IPR029058">
    <property type="entry name" value="AB_hydrolase_fold"/>
</dbReference>
<dbReference type="AlphaFoldDB" id="A0A1V6SCY3"/>
<dbReference type="GO" id="GO:0016787">
    <property type="term" value="F:hydrolase activity"/>
    <property type="evidence" value="ECO:0007669"/>
    <property type="project" value="UniProtKB-KW"/>
</dbReference>
<proteinExistence type="predicted"/>
<dbReference type="InterPro" id="IPR013094">
    <property type="entry name" value="AB_hydrolase_3"/>
</dbReference>
<organism evidence="3 4">
    <name type="scientific">Penicillium vulpinum</name>
    <dbReference type="NCBI Taxonomy" id="29845"/>
    <lineage>
        <taxon>Eukaryota</taxon>
        <taxon>Fungi</taxon>
        <taxon>Dikarya</taxon>
        <taxon>Ascomycota</taxon>
        <taxon>Pezizomycotina</taxon>
        <taxon>Eurotiomycetes</taxon>
        <taxon>Eurotiomycetidae</taxon>
        <taxon>Eurotiales</taxon>
        <taxon>Aspergillaceae</taxon>
        <taxon>Penicillium</taxon>
    </lineage>
</organism>
<keyword evidence="1" id="KW-0378">Hydrolase</keyword>
<dbReference type="Gene3D" id="3.40.50.1820">
    <property type="entry name" value="alpha/beta hydrolase"/>
    <property type="match status" value="1"/>
</dbReference>